<feature type="compositionally biased region" description="Polar residues" evidence="1">
    <location>
        <begin position="941"/>
        <end position="958"/>
    </location>
</feature>
<proteinExistence type="predicted"/>
<reference evidence="2 3" key="1">
    <citation type="submission" date="2011-02" db="EMBL/GenBank/DDBJ databases">
        <title>The Genome Sequence of Sphaeroforma arctica JP610.</title>
        <authorList>
            <consortium name="The Broad Institute Genome Sequencing Platform"/>
            <person name="Russ C."/>
            <person name="Cuomo C."/>
            <person name="Young S.K."/>
            <person name="Zeng Q."/>
            <person name="Gargeya S."/>
            <person name="Alvarado L."/>
            <person name="Berlin A."/>
            <person name="Chapman S.B."/>
            <person name="Chen Z."/>
            <person name="Freedman E."/>
            <person name="Gellesch M."/>
            <person name="Goldberg J."/>
            <person name="Griggs A."/>
            <person name="Gujja S."/>
            <person name="Heilman E."/>
            <person name="Heiman D."/>
            <person name="Howarth C."/>
            <person name="Mehta T."/>
            <person name="Neiman D."/>
            <person name="Pearson M."/>
            <person name="Roberts A."/>
            <person name="Saif S."/>
            <person name="Shea T."/>
            <person name="Shenoy N."/>
            <person name="Sisk P."/>
            <person name="Stolte C."/>
            <person name="Sykes S."/>
            <person name="White J."/>
            <person name="Yandava C."/>
            <person name="Burger G."/>
            <person name="Gray M.W."/>
            <person name="Holland P.W.H."/>
            <person name="King N."/>
            <person name="Lang F.B.F."/>
            <person name="Roger A.J."/>
            <person name="Ruiz-Trillo I."/>
            <person name="Haas B."/>
            <person name="Nusbaum C."/>
            <person name="Birren B."/>
        </authorList>
    </citation>
    <scope>NUCLEOTIDE SEQUENCE [LARGE SCALE GENOMIC DNA]</scope>
    <source>
        <strain evidence="2 3">JP610</strain>
    </source>
</reference>
<feature type="region of interest" description="Disordered" evidence="1">
    <location>
        <begin position="249"/>
        <end position="330"/>
    </location>
</feature>
<feature type="compositionally biased region" description="Basic and acidic residues" evidence="1">
    <location>
        <begin position="253"/>
        <end position="262"/>
    </location>
</feature>
<feature type="region of interest" description="Disordered" evidence="1">
    <location>
        <begin position="39"/>
        <end position="67"/>
    </location>
</feature>
<feature type="compositionally biased region" description="Polar residues" evidence="1">
    <location>
        <begin position="883"/>
        <end position="899"/>
    </location>
</feature>
<evidence type="ECO:0000256" key="1">
    <source>
        <dbReference type="SAM" id="MobiDB-lite"/>
    </source>
</evidence>
<feature type="region of interest" description="Disordered" evidence="1">
    <location>
        <begin position="693"/>
        <end position="722"/>
    </location>
</feature>
<feature type="region of interest" description="Disordered" evidence="1">
    <location>
        <begin position="870"/>
        <end position="974"/>
    </location>
</feature>
<organism evidence="2 3">
    <name type="scientific">Sphaeroforma arctica JP610</name>
    <dbReference type="NCBI Taxonomy" id="667725"/>
    <lineage>
        <taxon>Eukaryota</taxon>
        <taxon>Ichthyosporea</taxon>
        <taxon>Ichthyophonida</taxon>
        <taxon>Sphaeroforma</taxon>
    </lineage>
</organism>
<feature type="region of interest" description="Disordered" evidence="1">
    <location>
        <begin position="1"/>
        <end position="26"/>
    </location>
</feature>
<feature type="region of interest" description="Disordered" evidence="1">
    <location>
        <begin position="344"/>
        <end position="363"/>
    </location>
</feature>
<keyword evidence="3" id="KW-1185">Reference proteome</keyword>
<dbReference type="RefSeq" id="XP_014154557.1">
    <property type="nucleotide sequence ID" value="XM_014299082.1"/>
</dbReference>
<feature type="region of interest" description="Disordered" evidence="1">
    <location>
        <begin position="795"/>
        <end position="819"/>
    </location>
</feature>
<dbReference type="Proteomes" id="UP000054560">
    <property type="component" value="Unassembled WGS sequence"/>
</dbReference>
<feature type="compositionally biased region" description="Basic and acidic residues" evidence="1">
    <location>
        <begin position="1015"/>
        <end position="1030"/>
    </location>
</feature>
<feature type="region of interest" description="Disordered" evidence="1">
    <location>
        <begin position="385"/>
        <end position="441"/>
    </location>
</feature>
<feature type="region of interest" description="Disordered" evidence="1">
    <location>
        <begin position="1130"/>
        <end position="1149"/>
    </location>
</feature>
<feature type="region of interest" description="Disordered" evidence="1">
    <location>
        <begin position="485"/>
        <end position="510"/>
    </location>
</feature>
<dbReference type="EMBL" id="KQ242122">
    <property type="protein sequence ID" value="KNC80655.1"/>
    <property type="molecule type" value="Genomic_DNA"/>
</dbReference>
<feature type="compositionally biased region" description="Polar residues" evidence="1">
    <location>
        <begin position="302"/>
        <end position="313"/>
    </location>
</feature>
<accession>A0A0L0FUY4</accession>
<feature type="compositionally biased region" description="Polar residues" evidence="1">
    <location>
        <begin position="42"/>
        <end position="53"/>
    </location>
</feature>
<feature type="region of interest" description="Disordered" evidence="1">
    <location>
        <begin position="1075"/>
        <end position="1104"/>
    </location>
</feature>
<gene>
    <name evidence="2" type="ORF">SARC_06995</name>
</gene>
<feature type="compositionally biased region" description="Polar residues" evidence="1">
    <location>
        <begin position="1004"/>
        <end position="1014"/>
    </location>
</feature>
<feature type="compositionally biased region" description="Low complexity" evidence="1">
    <location>
        <begin position="395"/>
        <end position="410"/>
    </location>
</feature>
<feature type="compositionally biased region" description="Low complexity" evidence="1">
    <location>
        <begin position="959"/>
        <end position="972"/>
    </location>
</feature>
<protein>
    <submittedName>
        <fullName evidence="2">Uncharacterized protein</fullName>
    </submittedName>
</protein>
<name>A0A0L0FUY4_9EUKA</name>
<sequence length="1287" mass="137374">MVSSPKSQVRVRHHVERDGGLQDGCADVPFPNLSFVDVSGESHASTHSGSALRTPQPPHTTRGHTYTRTEAPYTRSYLRAGESTRATTQGYMGVTTRPLTFRSGYGYTDRLNMGHARLRQAPVSTTKTPVHTSALVERAYNSEYDTKVIESDEYMPDANTQAGKRGIGIGSEDRSGGGANAFYGDAILAYRNHTFAGRNEFPESDGRTDTTGNNAGVGDPEDPITPLYMLHDFSRVYELIDRQRALSTGQLRQSRESAEEAAHLPSRLLPPAEMVESSVVSPQHSDHETTNEDTGPAPEEPTNGTTSEEAASTNHREPSGECNDECSVLSTDISDDGMRVRIAEKTHKGRRMRPKAAQASAAEVPHQVLDVKLIPERLPFENSTVVTERQKNTCSTKDAAATSPASSKAAQPLGVDELSVTRADSDRPVVATENRLKAEKSQEGLDITNTRRLSTQSWVGAQNTGRPSPHPVTEARASNMDEASRDACGAPAEAKTPLGGHEQGYNPGRESARVQEAGVKIVHNWNLGGGALKSDVSGLSDSFAFSDSETSVTIATSVSGFSDGSLRHYPPLKLSMPLSVKTDIALERSQYVSDVALDAVVDPDTSDRDLPQHMAVSTNTIQRVSRDGQPYLSVVTSSDSEAHSRVSVGSDEQSAIRVLQECLPITGNLRMISTEQTPTDTVRAVDQAGLVRRGIGPQSSDRNMRTTHAMARTPSSELSEVDSEITLKGIDAEERGASSSDASHDSYARLGQSAFGTLGTDYSTTTTEAFSDSSSYDGDVSSAMSHLSVVAESHKEVPRVQSPADRSHAEPGTAEVHPVPYSDVMRSLSRNNTHHLSVVAESSILGVTHLPGDDIPEQIHVRMSALGRAYSQPPESESVPVRSHSQATSNSVRVDTQTPVPAVADATPQNIDSTRREEVQSSFAVTRRSATGYHDGASKRSGLSHSPQSTRSSDTSLFSGSADVSDASGDAEGTQDELSIVYESPNSVAHTTGRGSPRAARSLTYETTAQPSTATRRDCGAPERVAKRSYGEASNGLRMNGDDLDIERDWTGVEHGKSMRDGADAESSCAQLGGVVNQTDSRNASSDSKSDSRASSGQRKTTVQSPVAPLVVEVYTYHDALATGSLSNRTRQVVSGQEPFSGHTLDQSDIETHNREAIPARAHPGRTHGPQDSSIKVIEVNDATPRVHVDAESNEGETNIAGQTLGAATLTPTPQAPGLLATGEGKVCTGVDEGSASKNTLDMTAGPSVVAVERQQGSFSLKDVQNRIDQARKQLSNIAANLGARSS</sequence>
<feature type="region of interest" description="Disordered" evidence="1">
    <location>
        <begin position="198"/>
        <end position="223"/>
    </location>
</feature>
<dbReference type="GeneID" id="25907499"/>
<evidence type="ECO:0000313" key="3">
    <source>
        <dbReference type="Proteomes" id="UP000054560"/>
    </source>
</evidence>
<feature type="region of interest" description="Disordered" evidence="1">
    <location>
        <begin position="986"/>
        <end position="1043"/>
    </location>
</feature>
<evidence type="ECO:0000313" key="2">
    <source>
        <dbReference type="EMBL" id="KNC80655.1"/>
    </source>
</evidence>